<comment type="similarity">
    <text evidence="1">Belongs to the phosphoglycerate mutase family. BPG-dependent PGAM subfamily.</text>
</comment>
<dbReference type="EC" id="5.4.2.11" evidence="2"/>
<feature type="signal peptide" evidence="8">
    <location>
        <begin position="1"/>
        <end position="27"/>
    </location>
</feature>
<evidence type="ECO:0000256" key="4">
    <source>
        <dbReference type="ARBA" id="ARBA00023235"/>
    </source>
</evidence>
<protein>
    <recommendedName>
        <fullName evidence="2">phosphoglycerate mutase (2,3-diphosphoglycerate-dependent)</fullName>
        <ecNumber evidence="2">5.4.2.11</ecNumber>
    </recommendedName>
</protein>
<dbReference type="RefSeq" id="WP_102872918.1">
    <property type="nucleotide sequence ID" value="NZ_JAEMPA010000164.1"/>
</dbReference>
<evidence type="ECO:0000256" key="8">
    <source>
        <dbReference type="SAM" id="SignalP"/>
    </source>
</evidence>
<organism evidence="9 10">
    <name type="scientific">Enterococcus avium</name>
    <name type="common">Streptococcus avium</name>
    <dbReference type="NCBI Taxonomy" id="33945"/>
    <lineage>
        <taxon>Bacteria</taxon>
        <taxon>Bacillati</taxon>
        <taxon>Bacillota</taxon>
        <taxon>Bacilli</taxon>
        <taxon>Lactobacillales</taxon>
        <taxon>Enterococcaceae</taxon>
        <taxon>Enterococcus</taxon>
    </lineage>
</organism>
<keyword evidence="8" id="KW-0732">Signal</keyword>
<dbReference type="Pfam" id="PF00300">
    <property type="entry name" value="His_Phos_1"/>
    <property type="match status" value="1"/>
</dbReference>
<evidence type="ECO:0000256" key="2">
    <source>
        <dbReference type="ARBA" id="ARBA00012028"/>
    </source>
</evidence>
<dbReference type="Gene3D" id="3.40.50.1240">
    <property type="entry name" value="Phosphoglycerate mutase-like"/>
    <property type="match status" value="1"/>
</dbReference>
<feature type="chain" id="PRO_5043159582" description="phosphoglycerate mutase (2,3-diphosphoglycerate-dependent)" evidence="8">
    <location>
        <begin position="28"/>
        <end position="272"/>
    </location>
</feature>
<evidence type="ECO:0000256" key="5">
    <source>
        <dbReference type="PIRSR" id="PIRSR613078-1"/>
    </source>
</evidence>
<gene>
    <name evidence="9" type="ORF">EK398_21730</name>
</gene>
<evidence type="ECO:0000256" key="3">
    <source>
        <dbReference type="ARBA" id="ARBA00023152"/>
    </source>
</evidence>
<dbReference type="SUPFAM" id="SSF53254">
    <property type="entry name" value="Phosphoglycerate mutase-like"/>
    <property type="match status" value="1"/>
</dbReference>
<dbReference type="PANTHER" id="PTHR11931">
    <property type="entry name" value="PHOSPHOGLYCERATE MUTASE"/>
    <property type="match status" value="1"/>
</dbReference>
<dbReference type="AlphaFoldDB" id="A0A2N8PS78"/>
<sequence>MRKNFKGIFSLLAIILLMLTGCSTSGAKTSDSNASTDKTDEVVLYVTRHGKTMFNTVHRAQGWSDTPLTDDGVKVAEQLGKGLKEKKITFKSAYSSDAGRARETARLALRNNGQSDLQVKESKNLREVCFGSYEGEHDEVMWGDAGKELGYNSYEDFMKAISSGEATVPEMLSALKKIDKSGMSEEWDGVRQRMQKELIEIAEETAEDGGGNVLVVAHGMSILSMISDMTEETPEGGQLANASVTKIVYKDGKFKVKEVGNTAYAEAGTNEK</sequence>
<evidence type="ECO:0000313" key="10">
    <source>
        <dbReference type="Proteomes" id="UP000288388"/>
    </source>
</evidence>
<feature type="active site" description="Proton donor/acceptor" evidence="5">
    <location>
        <position position="127"/>
    </location>
</feature>
<comment type="caution">
    <text evidence="9">The sequence shown here is derived from an EMBL/GenBank/DDBJ whole genome shotgun (WGS) entry which is preliminary data.</text>
</comment>
<evidence type="ECO:0000256" key="6">
    <source>
        <dbReference type="PIRSR" id="PIRSR613078-2"/>
    </source>
</evidence>
<keyword evidence="3" id="KW-0324">Glycolysis</keyword>
<feature type="site" description="Transition state stabilizer" evidence="7">
    <location>
        <position position="218"/>
    </location>
</feature>
<dbReference type="EMBL" id="RYZS01000002">
    <property type="protein sequence ID" value="RVU93075.1"/>
    <property type="molecule type" value="Genomic_DNA"/>
</dbReference>
<evidence type="ECO:0000256" key="1">
    <source>
        <dbReference type="ARBA" id="ARBA00006717"/>
    </source>
</evidence>
<feature type="active site" description="Tele-phosphohistidine intermediate" evidence="5">
    <location>
        <position position="49"/>
    </location>
</feature>
<dbReference type="SMART" id="SM00855">
    <property type="entry name" value="PGAM"/>
    <property type="match status" value="1"/>
</dbReference>
<name>A0A2N8PS78_ENTAV</name>
<feature type="binding site" evidence="6">
    <location>
        <position position="100"/>
    </location>
    <ligand>
        <name>substrate</name>
    </ligand>
</feature>
<dbReference type="CDD" id="cd07067">
    <property type="entry name" value="HP_PGM_like"/>
    <property type="match status" value="1"/>
</dbReference>
<keyword evidence="4" id="KW-0413">Isomerase</keyword>
<dbReference type="GO" id="GO:0006096">
    <property type="term" value="P:glycolytic process"/>
    <property type="evidence" value="ECO:0007669"/>
    <property type="project" value="UniProtKB-KW"/>
</dbReference>
<reference evidence="9 10" key="1">
    <citation type="submission" date="2018-12" db="EMBL/GenBank/DDBJ databases">
        <title>A novel vanA-carrying plasmid in a clinical isolate of Enterococcus avium.</title>
        <authorList>
            <person name="Bernasconi O.J."/>
            <person name="Luzzaro F."/>
            <person name="Endimiani A."/>
        </authorList>
    </citation>
    <scope>NUCLEOTIDE SEQUENCE [LARGE SCALE GENOMIC DNA]</scope>
    <source>
        <strain evidence="9 10">LC0559/18</strain>
    </source>
</reference>
<dbReference type="GO" id="GO:0004619">
    <property type="term" value="F:phosphoglycerate mutase activity"/>
    <property type="evidence" value="ECO:0007669"/>
    <property type="project" value="UniProtKB-EC"/>
</dbReference>
<dbReference type="InterPro" id="IPR029033">
    <property type="entry name" value="His_PPase_superfam"/>
</dbReference>
<accession>A0A2N8PS78</accession>
<dbReference type="PROSITE" id="PS51257">
    <property type="entry name" value="PROKAR_LIPOPROTEIN"/>
    <property type="match status" value="1"/>
</dbReference>
<evidence type="ECO:0000313" key="9">
    <source>
        <dbReference type="EMBL" id="RVU93075.1"/>
    </source>
</evidence>
<evidence type="ECO:0000256" key="7">
    <source>
        <dbReference type="PIRSR" id="PIRSR613078-3"/>
    </source>
</evidence>
<dbReference type="InterPro" id="IPR013078">
    <property type="entry name" value="His_Pase_superF_clade-1"/>
</dbReference>
<dbReference type="InterPro" id="IPR005952">
    <property type="entry name" value="Phosphogly_mut1"/>
</dbReference>
<dbReference type="Proteomes" id="UP000288388">
    <property type="component" value="Unassembled WGS sequence"/>
</dbReference>
<feature type="binding site" evidence="6">
    <location>
        <begin position="48"/>
        <end position="55"/>
    </location>
    <ligand>
        <name>substrate</name>
    </ligand>
</feature>
<proteinExistence type="inferred from homology"/>